<evidence type="ECO:0000256" key="2">
    <source>
        <dbReference type="SAM" id="Phobius"/>
    </source>
</evidence>
<dbReference type="Pfam" id="PF13517">
    <property type="entry name" value="FG-GAP_3"/>
    <property type="match status" value="2"/>
</dbReference>
<gene>
    <name evidence="4" type="ORF">Poly59_24380</name>
</gene>
<proteinExistence type="predicted"/>
<dbReference type="Gene3D" id="2.130.10.130">
    <property type="entry name" value="Integrin alpha, N-terminal"/>
    <property type="match status" value="1"/>
</dbReference>
<dbReference type="PANTHER" id="PTHR16026">
    <property type="entry name" value="CARTILAGE ACIDIC PROTEIN 1"/>
    <property type="match status" value="1"/>
</dbReference>
<organism evidence="4 5">
    <name type="scientific">Rubripirellula reticaptiva</name>
    <dbReference type="NCBI Taxonomy" id="2528013"/>
    <lineage>
        <taxon>Bacteria</taxon>
        <taxon>Pseudomonadati</taxon>
        <taxon>Planctomycetota</taxon>
        <taxon>Planctomycetia</taxon>
        <taxon>Pirellulales</taxon>
        <taxon>Pirellulaceae</taxon>
        <taxon>Rubripirellula</taxon>
    </lineage>
</organism>
<feature type="transmembrane region" description="Helical" evidence="2">
    <location>
        <begin position="20"/>
        <end position="41"/>
    </location>
</feature>
<keyword evidence="1" id="KW-0732">Signal</keyword>
<dbReference type="AlphaFoldDB" id="A0A5C6F6H8"/>
<dbReference type="Pfam" id="PF07593">
    <property type="entry name" value="UnbV_ASPIC"/>
    <property type="match status" value="1"/>
</dbReference>
<dbReference type="InterPro" id="IPR013517">
    <property type="entry name" value="FG-GAP"/>
</dbReference>
<evidence type="ECO:0000313" key="4">
    <source>
        <dbReference type="EMBL" id="TWU56134.1"/>
    </source>
</evidence>
<keyword evidence="5" id="KW-1185">Reference proteome</keyword>
<evidence type="ECO:0000313" key="5">
    <source>
        <dbReference type="Proteomes" id="UP000317977"/>
    </source>
</evidence>
<dbReference type="InterPro" id="IPR011519">
    <property type="entry name" value="UnbV_ASPIC"/>
</dbReference>
<dbReference type="EMBL" id="SJPX01000002">
    <property type="protein sequence ID" value="TWU56134.1"/>
    <property type="molecule type" value="Genomic_DNA"/>
</dbReference>
<accession>A0A5C6F6H8</accession>
<sequence>MTDHESDEDVQNDAVIASALRTSLIVIMLMGVPVIGVLVYLNLKKVTQESTEIEVTLPEVREAVEQTIPKLSMSDVTTKCGIDFVHQSGRYGEKLLPETMGSGVAVLDYNGDGHSDLFFVNSSFWPWDESHQNQPTPCRLYRGDGKFQFTDVTKETGTEETLYGMGVAVGDIDNDGDSDLFISAVGKNRMLRNDDGVYTDISDDSETAGSDEAWSTSCGFFDYDNDGLLDLFVCNYVTWNKEIDLSQEFTLDGQSRAYGPPKAFSGSFSYLYHNDGDGKFSDASETAGIQIRNDDTDVPLGKAMGLAPVDFNEDGWMDIVVANDTVRNFMFQNNKNGTFTEVGRLTGIAYDRSTGSARGAMGIDTAMFRDDGTLAIGIGNFANEASALYMARSGDSNRKQFIDAAMFTGFGPPTRQGLTFGLFFFDVDLDGRLDVMGANGHLEEEISKTQATQRYEQPPQLFWNAGRESQSELALVEADCTGESFCDPIVGRGTAYGDFDEDGDLDVVISTSHSAPKVFRNDQATGHHWLRVRLIGSDCNRDAIGAIIQIKTGDAVLSRTIMPTRSYLSQSEKTASFGLGTSEQVDALTVTWPGGETKTYPIDGVDALVELKQ</sequence>
<comment type="caution">
    <text evidence="4">The sequence shown here is derived from an EMBL/GenBank/DDBJ whole genome shotgun (WGS) entry which is preliminary data.</text>
</comment>
<dbReference type="SUPFAM" id="SSF69318">
    <property type="entry name" value="Integrin alpha N-terminal domain"/>
    <property type="match status" value="1"/>
</dbReference>
<dbReference type="PANTHER" id="PTHR16026:SF0">
    <property type="entry name" value="CARTILAGE ACIDIC PROTEIN 1"/>
    <property type="match status" value="1"/>
</dbReference>
<dbReference type="RefSeq" id="WP_186776185.1">
    <property type="nucleotide sequence ID" value="NZ_SJPX01000002.1"/>
</dbReference>
<dbReference type="InterPro" id="IPR028994">
    <property type="entry name" value="Integrin_alpha_N"/>
</dbReference>
<keyword evidence="2" id="KW-1133">Transmembrane helix</keyword>
<dbReference type="Proteomes" id="UP000317977">
    <property type="component" value="Unassembled WGS sequence"/>
</dbReference>
<name>A0A5C6F6H8_9BACT</name>
<dbReference type="InterPro" id="IPR027039">
    <property type="entry name" value="Crtac1"/>
</dbReference>
<protein>
    <submittedName>
        <fullName evidence="4">ASPIC and UnbV</fullName>
    </submittedName>
</protein>
<evidence type="ECO:0000259" key="3">
    <source>
        <dbReference type="Pfam" id="PF07593"/>
    </source>
</evidence>
<keyword evidence="2" id="KW-0472">Membrane</keyword>
<feature type="domain" description="ASPIC/UnbV" evidence="3">
    <location>
        <begin position="543"/>
        <end position="599"/>
    </location>
</feature>
<reference evidence="4 5" key="1">
    <citation type="submission" date="2019-02" db="EMBL/GenBank/DDBJ databases">
        <title>Deep-cultivation of Planctomycetes and their phenomic and genomic characterization uncovers novel biology.</title>
        <authorList>
            <person name="Wiegand S."/>
            <person name="Jogler M."/>
            <person name="Boedeker C."/>
            <person name="Pinto D."/>
            <person name="Vollmers J."/>
            <person name="Rivas-Marin E."/>
            <person name="Kohn T."/>
            <person name="Peeters S.H."/>
            <person name="Heuer A."/>
            <person name="Rast P."/>
            <person name="Oberbeckmann S."/>
            <person name="Bunk B."/>
            <person name="Jeske O."/>
            <person name="Meyerdierks A."/>
            <person name="Storesund J.E."/>
            <person name="Kallscheuer N."/>
            <person name="Luecker S."/>
            <person name="Lage O.M."/>
            <person name="Pohl T."/>
            <person name="Merkel B.J."/>
            <person name="Hornburger P."/>
            <person name="Mueller R.-W."/>
            <person name="Bruemmer F."/>
            <person name="Labrenz M."/>
            <person name="Spormann A.M."/>
            <person name="Op Den Camp H."/>
            <person name="Overmann J."/>
            <person name="Amann R."/>
            <person name="Jetten M.S.M."/>
            <person name="Mascher T."/>
            <person name="Medema M.H."/>
            <person name="Devos D.P."/>
            <person name="Kaster A.-K."/>
            <person name="Ovreas L."/>
            <person name="Rohde M."/>
            <person name="Galperin M.Y."/>
            <person name="Jogler C."/>
        </authorList>
    </citation>
    <scope>NUCLEOTIDE SEQUENCE [LARGE SCALE GENOMIC DNA]</scope>
    <source>
        <strain evidence="4 5">Poly59</strain>
    </source>
</reference>
<evidence type="ECO:0000256" key="1">
    <source>
        <dbReference type="ARBA" id="ARBA00022729"/>
    </source>
</evidence>
<keyword evidence="2" id="KW-0812">Transmembrane</keyword>